<name>A0A7Y7IIJ8_9MICC</name>
<dbReference type="AlphaFoldDB" id="A0A7Y7IIJ8"/>
<accession>A0A7Y7IIJ8</accession>
<sequence>MLLDIPAGYSFTVRAASHREGDPVHQLSSFAKARSVSIGSGAKGGRIRAIEPGTEQGGEVLIHPATFISSYESMAA</sequence>
<protein>
    <submittedName>
        <fullName evidence="1">Uncharacterized protein</fullName>
    </submittedName>
</protein>
<gene>
    <name evidence="1" type="ORF">G6034_14605</name>
</gene>
<organism evidence="1 2">
    <name type="scientific">Arthrobacter wenxiniae</name>
    <dbReference type="NCBI Taxonomy" id="2713570"/>
    <lineage>
        <taxon>Bacteria</taxon>
        <taxon>Bacillati</taxon>
        <taxon>Actinomycetota</taxon>
        <taxon>Actinomycetes</taxon>
        <taxon>Micrococcales</taxon>
        <taxon>Micrococcaceae</taxon>
        <taxon>Arthrobacter</taxon>
    </lineage>
</organism>
<dbReference type="RefSeq" id="WP_176635830.1">
    <property type="nucleotide sequence ID" value="NZ_JAAMFM010000024.1"/>
</dbReference>
<dbReference type="Proteomes" id="UP000543556">
    <property type="component" value="Unassembled WGS sequence"/>
</dbReference>
<keyword evidence="2" id="KW-1185">Reference proteome</keyword>
<reference evidence="1 2" key="1">
    <citation type="submission" date="2020-02" db="EMBL/GenBank/DDBJ databases">
        <title>Genome sequence of strain AETb3-4.</title>
        <authorList>
            <person name="Gao J."/>
            <person name="Zhang X."/>
        </authorList>
    </citation>
    <scope>NUCLEOTIDE SEQUENCE [LARGE SCALE GENOMIC DNA]</scope>
    <source>
        <strain evidence="1 2">AETb3-4</strain>
    </source>
</reference>
<comment type="caution">
    <text evidence="1">The sequence shown here is derived from an EMBL/GenBank/DDBJ whole genome shotgun (WGS) entry which is preliminary data.</text>
</comment>
<proteinExistence type="predicted"/>
<evidence type="ECO:0000313" key="2">
    <source>
        <dbReference type="Proteomes" id="UP000543556"/>
    </source>
</evidence>
<dbReference type="EMBL" id="JAAMFM010000024">
    <property type="protein sequence ID" value="NVM96111.1"/>
    <property type="molecule type" value="Genomic_DNA"/>
</dbReference>
<evidence type="ECO:0000313" key="1">
    <source>
        <dbReference type="EMBL" id="NVM96111.1"/>
    </source>
</evidence>